<name>A0A6L3ZK88_9FLAO</name>
<sequence length="174" mass="20024">MDESFYTGKAIMDIGCGPRGSLEWANMTTERIGLDPLAEKYLKMGASKHKMTYVKAYVEDIPFDDNHFDVICSFNSLDHVKNIEESCKEIKRVLKPGGLFLLVVDIHKYPTFTEPQCLNWSFLQDHFSDFHVLEEKHLENAVKRRIYSNHRTNKELAKGSTENGVLIAKIQKLD</sequence>
<dbReference type="EMBL" id="WBVQ01000001">
    <property type="protein sequence ID" value="KAB2817968.1"/>
    <property type="molecule type" value="Genomic_DNA"/>
</dbReference>
<reference evidence="2 3" key="1">
    <citation type="submission" date="2019-10" db="EMBL/GenBank/DDBJ databases">
        <title>Genome sequence of Phaeocystidibacter marisrubri JCM30614 (type strain).</title>
        <authorList>
            <person name="Bowman J.P."/>
        </authorList>
    </citation>
    <scope>NUCLEOTIDE SEQUENCE [LARGE SCALE GENOMIC DNA]</scope>
    <source>
        <strain evidence="2 3">JCM 30614</strain>
    </source>
</reference>
<dbReference type="PANTHER" id="PTHR45036">
    <property type="entry name" value="METHYLTRANSFERASE LIKE 7B"/>
    <property type="match status" value="1"/>
</dbReference>
<accession>A0A6L3ZK88</accession>
<evidence type="ECO:0000313" key="3">
    <source>
        <dbReference type="Proteomes" id="UP000484164"/>
    </source>
</evidence>
<dbReference type="GO" id="GO:0008757">
    <property type="term" value="F:S-adenosylmethionine-dependent methyltransferase activity"/>
    <property type="evidence" value="ECO:0007669"/>
    <property type="project" value="InterPro"/>
</dbReference>
<keyword evidence="2" id="KW-0489">Methyltransferase</keyword>
<protein>
    <submittedName>
        <fullName evidence="2">Class I SAM-dependent methyltransferase</fullName>
    </submittedName>
</protein>
<dbReference type="InterPro" id="IPR052356">
    <property type="entry name" value="Thiol_S-MT"/>
</dbReference>
<evidence type="ECO:0000259" key="1">
    <source>
        <dbReference type="Pfam" id="PF08241"/>
    </source>
</evidence>
<comment type="caution">
    <text evidence="2">The sequence shown here is derived from an EMBL/GenBank/DDBJ whole genome shotgun (WGS) entry which is preliminary data.</text>
</comment>
<dbReference type="Pfam" id="PF08241">
    <property type="entry name" value="Methyltransf_11"/>
    <property type="match status" value="1"/>
</dbReference>
<dbReference type="GO" id="GO:0032259">
    <property type="term" value="P:methylation"/>
    <property type="evidence" value="ECO:0007669"/>
    <property type="project" value="UniProtKB-KW"/>
</dbReference>
<keyword evidence="3" id="KW-1185">Reference proteome</keyword>
<proteinExistence type="predicted"/>
<evidence type="ECO:0000313" key="2">
    <source>
        <dbReference type="EMBL" id="KAB2817968.1"/>
    </source>
</evidence>
<gene>
    <name evidence="2" type="ORF">F8C82_06070</name>
</gene>
<dbReference type="SUPFAM" id="SSF53335">
    <property type="entry name" value="S-adenosyl-L-methionine-dependent methyltransferases"/>
    <property type="match status" value="1"/>
</dbReference>
<organism evidence="2 3">
    <name type="scientific">Phaeocystidibacter marisrubri</name>
    <dbReference type="NCBI Taxonomy" id="1577780"/>
    <lineage>
        <taxon>Bacteria</taxon>
        <taxon>Pseudomonadati</taxon>
        <taxon>Bacteroidota</taxon>
        <taxon>Flavobacteriia</taxon>
        <taxon>Flavobacteriales</taxon>
        <taxon>Phaeocystidibacteraceae</taxon>
        <taxon>Phaeocystidibacter</taxon>
    </lineage>
</organism>
<dbReference type="PANTHER" id="PTHR45036:SF1">
    <property type="entry name" value="METHYLTRANSFERASE LIKE 7A"/>
    <property type="match status" value="1"/>
</dbReference>
<dbReference type="Gene3D" id="3.40.50.150">
    <property type="entry name" value="Vaccinia Virus protein VP39"/>
    <property type="match status" value="1"/>
</dbReference>
<dbReference type="Proteomes" id="UP000484164">
    <property type="component" value="Unassembled WGS sequence"/>
</dbReference>
<dbReference type="AlphaFoldDB" id="A0A6L3ZK88"/>
<dbReference type="InterPro" id="IPR029063">
    <property type="entry name" value="SAM-dependent_MTases_sf"/>
</dbReference>
<feature type="domain" description="Methyltransferase type 11" evidence="1">
    <location>
        <begin position="13"/>
        <end position="101"/>
    </location>
</feature>
<keyword evidence="2" id="KW-0808">Transferase</keyword>
<dbReference type="RefSeq" id="WP_262714042.1">
    <property type="nucleotide sequence ID" value="NZ_BMGX01000002.1"/>
</dbReference>
<dbReference type="InterPro" id="IPR013216">
    <property type="entry name" value="Methyltransf_11"/>
</dbReference>
<dbReference type="CDD" id="cd02440">
    <property type="entry name" value="AdoMet_MTases"/>
    <property type="match status" value="1"/>
</dbReference>